<dbReference type="Pfam" id="PF06742">
    <property type="entry name" value="DUF1214"/>
    <property type="match status" value="1"/>
</dbReference>
<protein>
    <recommendedName>
        <fullName evidence="5">DUF1254 domain-containing protein</fullName>
    </recommendedName>
</protein>
<dbReference type="PANTHER" id="PTHR36509">
    <property type="entry name" value="BLL3101 PROTEIN"/>
    <property type="match status" value="1"/>
</dbReference>
<dbReference type="Gene3D" id="2.60.40.1610">
    <property type="entry name" value="Domain of unknown function DUF1254"/>
    <property type="match status" value="1"/>
</dbReference>
<proteinExistence type="predicted"/>
<dbReference type="RefSeq" id="WP_122629935.1">
    <property type="nucleotide sequence ID" value="NZ_UPPP01000105.1"/>
</dbReference>
<dbReference type="InterPro" id="IPR037050">
    <property type="entry name" value="DUF1254_sf"/>
</dbReference>
<feature type="domain" description="DUF1214" evidence="1">
    <location>
        <begin position="330"/>
        <end position="436"/>
    </location>
</feature>
<name>A0A498RCI3_9FIRM</name>
<feature type="domain" description="DUF1254" evidence="2">
    <location>
        <begin position="57"/>
        <end position="186"/>
    </location>
</feature>
<evidence type="ECO:0000313" key="3">
    <source>
        <dbReference type="EMBL" id="VBB09121.1"/>
    </source>
</evidence>
<dbReference type="InterPro" id="IPR010679">
    <property type="entry name" value="DUF1254"/>
</dbReference>
<dbReference type="Pfam" id="PF06863">
    <property type="entry name" value="DUF1254"/>
    <property type="match status" value="1"/>
</dbReference>
<organism evidence="3 4">
    <name type="scientific">Lucifera butyrica</name>
    <dbReference type="NCBI Taxonomy" id="1351585"/>
    <lineage>
        <taxon>Bacteria</taxon>
        <taxon>Bacillati</taxon>
        <taxon>Bacillota</taxon>
        <taxon>Negativicutes</taxon>
        <taxon>Veillonellales</taxon>
        <taxon>Veillonellaceae</taxon>
        <taxon>Lucifera</taxon>
    </lineage>
</organism>
<keyword evidence="4" id="KW-1185">Reference proteome</keyword>
<evidence type="ECO:0000313" key="4">
    <source>
        <dbReference type="Proteomes" id="UP000277811"/>
    </source>
</evidence>
<evidence type="ECO:0000259" key="1">
    <source>
        <dbReference type="Pfam" id="PF06742"/>
    </source>
</evidence>
<dbReference type="SUPFAM" id="SSF160935">
    <property type="entry name" value="VPA0735-like"/>
    <property type="match status" value="1"/>
</dbReference>
<gene>
    <name evidence="3" type="ORF">LUCI_4407</name>
</gene>
<dbReference type="PANTHER" id="PTHR36509:SF2">
    <property type="entry name" value="BLL3101 PROTEIN"/>
    <property type="match status" value="1"/>
</dbReference>
<evidence type="ECO:0000259" key="2">
    <source>
        <dbReference type="Pfam" id="PF06863"/>
    </source>
</evidence>
<evidence type="ECO:0008006" key="5">
    <source>
        <dbReference type="Google" id="ProtNLM"/>
    </source>
</evidence>
<dbReference type="InterPro" id="IPR010621">
    <property type="entry name" value="DUF1214"/>
</dbReference>
<accession>A0A498RCI3</accession>
<dbReference type="InterPro" id="IPR037049">
    <property type="entry name" value="DUF1214_C_sf"/>
</dbReference>
<dbReference type="OrthoDB" id="40820at2"/>
<dbReference type="EMBL" id="UPPP01000105">
    <property type="protein sequence ID" value="VBB09121.1"/>
    <property type="molecule type" value="Genomic_DNA"/>
</dbReference>
<dbReference type="AlphaFoldDB" id="A0A498RCI3"/>
<dbReference type="Proteomes" id="UP000277811">
    <property type="component" value="Unassembled WGS sequence"/>
</dbReference>
<reference evidence="3 4" key="1">
    <citation type="submission" date="2018-06" db="EMBL/GenBank/DDBJ databases">
        <authorList>
            <person name="Strepis N."/>
        </authorList>
    </citation>
    <scope>NUCLEOTIDE SEQUENCE [LARGE SCALE GENOMIC DNA]</scope>
    <source>
        <strain evidence="3">LUCI</strain>
    </source>
</reference>
<sequence>MEEDWRADFYSTKKPDSVYGRQNPLNLLAIDAYIYGYPLVLTDTTRRIMLAGGMSLNQFLNEPVFPSPRYTTIVRPNVDTLYSMAWLDLSREPVILYLPDTYNIYYLMELLDAWTNVFASLGTRTTGTKAGVFAITGPDWNGMLPEGFIRIGAPANTVWIIGRTQTNGPEDYPIVHAIQNSYALIPLSCWGKFDIPKIGAAKQVMNIDPSTQVANMNAAVFFQTMMAAMHRNPPWIQDPAMSKKLAALGLIPGKTFNFYSLSPSVQLALELAIDHGSNLLQAAASKKYFKNSVHGWTLLVKDIGFYGADYMQRALIAMTGIGANLPQDSVYGPAFIAADGMPLSGYNNYIIHFEQQQLPPVNAFWSITVYNDKGFLVENPIDRYAISPHLGRLNYNADGSLTIFVQNTSPGKDLAANWLPAPKGPFNLLLRLYWPKGAVLRGNWTPPAILRMQALS</sequence>
<dbReference type="Gene3D" id="2.60.120.600">
    <property type="entry name" value="Domain of unknown function DUF1214, C-terminal domain"/>
    <property type="match status" value="1"/>
</dbReference>